<dbReference type="PRINTS" id="PR00080">
    <property type="entry name" value="SDRFAMILY"/>
</dbReference>
<keyword evidence="2" id="KW-0560">Oxidoreductase</keyword>
<dbReference type="PANTHER" id="PTHR42760">
    <property type="entry name" value="SHORT-CHAIN DEHYDROGENASES/REDUCTASES FAMILY MEMBER"/>
    <property type="match status" value="1"/>
</dbReference>
<dbReference type="FunFam" id="3.40.50.720:FF:000084">
    <property type="entry name" value="Short-chain dehydrogenase reductase"/>
    <property type="match status" value="1"/>
</dbReference>
<dbReference type="PIRSF" id="PIRSF000126">
    <property type="entry name" value="11-beta-HSD1"/>
    <property type="match status" value="1"/>
</dbReference>
<proteinExistence type="inferred from homology"/>
<gene>
    <name evidence="4" type="ORF">B1B05_15065</name>
    <name evidence="5" type="ORF">SAMN05443094_1082</name>
</gene>
<dbReference type="Proteomes" id="UP000186385">
    <property type="component" value="Unassembled WGS sequence"/>
</dbReference>
<dbReference type="EMBL" id="FTLX01000008">
    <property type="protein sequence ID" value="SIR41625.1"/>
    <property type="molecule type" value="Genomic_DNA"/>
</dbReference>
<dbReference type="InterPro" id="IPR036291">
    <property type="entry name" value="NAD(P)-bd_dom_sf"/>
</dbReference>
<name>A0A1N7ARE0_9BACI</name>
<dbReference type="OrthoDB" id="9775296at2"/>
<dbReference type="NCBIfam" id="NF005806">
    <property type="entry name" value="PRK07666.1"/>
    <property type="match status" value="1"/>
</dbReference>
<organism evidence="5 6">
    <name type="scientific">Domibacillus enclensis</name>
    <dbReference type="NCBI Taxonomy" id="1017273"/>
    <lineage>
        <taxon>Bacteria</taxon>
        <taxon>Bacillati</taxon>
        <taxon>Bacillota</taxon>
        <taxon>Bacilli</taxon>
        <taxon>Bacillales</taxon>
        <taxon>Bacillaceae</taxon>
        <taxon>Domibacillus</taxon>
    </lineage>
</organism>
<dbReference type="PANTHER" id="PTHR42760:SF37">
    <property type="entry name" value="CLAVALDEHYDE DEHYDROGENASE"/>
    <property type="match status" value="1"/>
</dbReference>
<dbReference type="SUPFAM" id="SSF51735">
    <property type="entry name" value="NAD(P)-binding Rossmann-fold domains"/>
    <property type="match status" value="1"/>
</dbReference>
<evidence type="ECO:0000313" key="4">
    <source>
        <dbReference type="EMBL" id="OXS75055.1"/>
    </source>
</evidence>
<evidence type="ECO:0000313" key="7">
    <source>
        <dbReference type="Proteomes" id="UP000215545"/>
    </source>
</evidence>
<reference evidence="4" key="3">
    <citation type="submission" date="2017-03" db="EMBL/GenBank/DDBJ databases">
        <authorList>
            <person name="Dastager S.G."/>
            <person name="Neurgaonkar P.S."/>
            <person name="Dharne M.S."/>
        </authorList>
    </citation>
    <scope>NUCLEOTIDE SEQUENCE</scope>
    <source>
        <strain evidence="4">DSM 25145</strain>
    </source>
</reference>
<comment type="similarity">
    <text evidence="1 3">Belongs to the short-chain dehydrogenases/reductases (SDR) family.</text>
</comment>
<evidence type="ECO:0000256" key="2">
    <source>
        <dbReference type="ARBA" id="ARBA00023002"/>
    </source>
</evidence>
<reference evidence="7" key="2">
    <citation type="submission" date="2017-03" db="EMBL/GenBank/DDBJ databases">
        <title>Bacillus sp. V-88(T) DSM27956, whole genome shotgun sequencing project.</title>
        <authorList>
            <person name="Dastager S.G."/>
            <person name="Neurgaonkar P.S."/>
            <person name="Dharne M.S."/>
        </authorList>
    </citation>
    <scope>NUCLEOTIDE SEQUENCE [LARGE SCALE GENOMIC DNA]</scope>
    <source>
        <strain evidence="7">DSM 25145</strain>
    </source>
</reference>
<sequence length="258" mass="26961">MAQSLKGKKAIITGGGRGIGRAIAEALAAEGVHIGLIGRTEEHVQAVAEDLAINPEVATRDMCGRPVLLPAKTEIKTAFAAADVSDLENVTAAVEKVKAALGGVDILINNAGIAKFGGFLELEPDEWKKIIDVNLIGAYNVTRAVLPGLIEQQSGDIINISSTAGQKGAPVTSAYSASKFGLLGLTESLALEVRKHNIRVSALTPSTVATDLAVENNLTDGNPDSVMQPEDIAEFVVAQLKLNSRTFIKSAGLWSTNP</sequence>
<dbReference type="InterPro" id="IPR020904">
    <property type="entry name" value="Sc_DH/Rdtase_CS"/>
</dbReference>
<dbReference type="STRING" id="1017273.SAMN05443094_1082"/>
<reference evidence="5 6" key="1">
    <citation type="submission" date="2017-01" db="EMBL/GenBank/DDBJ databases">
        <authorList>
            <person name="Mah S.A."/>
            <person name="Swanson W.J."/>
            <person name="Moy G.W."/>
            <person name="Vacquier V.D."/>
        </authorList>
    </citation>
    <scope>NUCLEOTIDE SEQUENCE [LARGE SCALE GENOMIC DNA]</scope>
    <source>
        <strain evidence="5 6">NIO-1016</strain>
    </source>
</reference>
<dbReference type="Proteomes" id="UP000215545">
    <property type="component" value="Unassembled WGS sequence"/>
</dbReference>
<evidence type="ECO:0000313" key="6">
    <source>
        <dbReference type="Proteomes" id="UP000186385"/>
    </source>
</evidence>
<dbReference type="GO" id="GO:0016616">
    <property type="term" value="F:oxidoreductase activity, acting on the CH-OH group of donors, NAD or NADP as acceptor"/>
    <property type="evidence" value="ECO:0007669"/>
    <property type="project" value="TreeGrafter"/>
</dbReference>
<protein>
    <submittedName>
        <fullName evidence="4">3-ketoacyl-ACP reductase</fullName>
    </submittedName>
    <submittedName>
        <fullName evidence="5">3-oxoacyl-[acyl-carrier protein] reductase</fullName>
    </submittedName>
</protein>
<evidence type="ECO:0000256" key="3">
    <source>
        <dbReference type="RuleBase" id="RU000363"/>
    </source>
</evidence>
<dbReference type="GO" id="GO:0008206">
    <property type="term" value="P:bile acid metabolic process"/>
    <property type="evidence" value="ECO:0007669"/>
    <property type="project" value="UniProtKB-ARBA"/>
</dbReference>
<dbReference type="InterPro" id="IPR002347">
    <property type="entry name" value="SDR_fam"/>
</dbReference>
<keyword evidence="7" id="KW-1185">Reference proteome</keyword>
<dbReference type="Gene3D" id="3.40.50.720">
    <property type="entry name" value="NAD(P)-binding Rossmann-like Domain"/>
    <property type="match status" value="1"/>
</dbReference>
<dbReference type="PROSITE" id="PS00061">
    <property type="entry name" value="ADH_SHORT"/>
    <property type="match status" value="1"/>
</dbReference>
<evidence type="ECO:0000313" key="5">
    <source>
        <dbReference type="EMBL" id="SIR41625.1"/>
    </source>
</evidence>
<evidence type="ECO:0000256" key="1">
    <source>
        <dbReference type="ARBA" id="ARBA00006484"/>
    </source>
</evidence>
<dbReference type="AlphaFoldDB" id="A0A1N7ARE0"/>
<dbReference type="EMBL" id="MWSK01000008">
    <property type="protein sequence ID" value="OXS75055.1"/>
    <property type="molecule type" value="Genomic_DNA"/>
</dbReference>
<dbReference type="Pfam" id="PF00106">
    <property type="entry name" value="adh_short"/>
    <property type="match status" value="2"/>
</dbReference>
<dbReference type="PRINTS" id="PR00081">
    <property type="entry name" value="GDHRDH"/>
</dbReference>
<dbReference type="RefSeq" id="WP_045850681.1">
    <property type="nucleotide sequence ID" value="NZ_FTLX01000008.1"/>
</dbReference>
<accession>A0A1N7ARE0</accession>
<dbReference type="CDD" id="cd05233">
    <property type="entry name" value="SDR_c"/>
    <property type="match status" value="1"/>
</dbReference>